<organism evidence="2 3">
    <name type="scientific">Halonotius pteroides</name>
    <dbReference type="NCBI Taxonomy" id="268735"/>
    <lineage>
        <taxon>Archaea</taxon>
        <taxon>Methanobacteriati</taxon>
        <taxon>Methanobacteriota</taxon>
        <taxon>Stenosarchaea group</taxon>
        <taxon>Halobacteria</taxon>
        <taxon>Halobacteriales</taxon>
        <taxon>Haloferacaceae</taxon>
        <taxon>Halonotius</taxon>
    </lineage>
</organism>
<accession>A0A3A6QEA6</accession>
<dbReference type="Proteomes" id="UP000281564">
    <property type="component" value="Unassembled WGS sequence"/>
</dbReference>
<evidence type="ECO:0000313" key="3">
    <source>
        <dbReference type="Proteomes" id="UP000281564"/>
    </source>
</evidence>
<evidence type="ECO:0000313" key="2">
    <source>
        <dbReference type="EMBL" id="RJX51762.1"/>
    </source>
</evidence>
<feature type="region of interest" description="Disordered" evidence="1">
    <location>
        <begin position="1"/>
        <end position="22"/>
    </location>
</feature>
<dbReference type="EMBL" id="QMDW01000001">
    <property type="protein sequence ID" value="RJX51762.1"/>
    <property type="molecule type" value="Genomic_DNA"/>
</dbReference>
<comment type="caution">
    <text evidence="2">The sequence shown here is derived from an EMBL/GenBank/DDBJ whole genome shotgun (WGS) entry which is preliminary data.</text>
</comment>
<reference evidence="2 3" key="1">
    <citation type="submission" date="2018-06" db="EMBL/GenBank/DDBJ databases">
        <title>Halonotius sp. F13-13 a new haloarchaeeon isolated from a solar saltern from Isla Cristina, Huelva, Spain.</title>
        <authorList>
            <person name="Duran-Viseras A."/>
            <person name="Sanchez-Porro C."/>
            <person name="Ventosa A."/>
        </authorList>
    </citation>
    <scope>NUCLEOTIDE SEQUENCE [LARGE SCALE GENOMIC DNA]</scope>
    <source>
        <strain evidence="2 3">CECT 7525</strain>
    </source>
</reference>
<name>A0A3A6QEA6_9EURY</name>
<proteinExistence type="predicted"/>
<dbReference type="RefSeq" id="WP_133305069.1">
    <property type="nucleotide sequence ID" value="NZ_QMDW01000001.1"/>
</dbReference>
<evidence type="ECO:0000256" key="1">
    <source>
        <dbReference type="SAM" id="MobiDB-lite"/>
    </source>
</evidence>
<protein>
    <submittedName>
        <fullName evidence="2">Uncharacterized protein</fullName>
    </submittedName>
</protein>
<gene>
    <name evidence="2" type="ORF">DP106_00110</name>
</gene>
<sequence length="76" mass="8398">MPLLTGSHVDLVGQPDIDIGSDEKEPITTLSIDGLPVGRRIAGSISEHDWEAELRLQLEAELRESTERTNAHHTSR</sequence>
<dbReference type="AlphaFoldDB" id="A0A3A6QEA6"/>
<keyword evidence="3" id="KW-1185">Reference proteome</keyword>